<name>A0A194VB41_CYTMA</name>
<dbReference type="Proteomes" id="UP000078576">
    <property type="component" value="Unassembled WGS sequence"/>
</dbReference>
<dbReference type="InterPro" id="IPR013097">
    <property type="entry name" value="Dabb"/>
</dbReference>
<comment type="subunit">
    <text evidence="1">Homodimer.</text>
</comment>
<dbReference type="Pfam" id="PF07876">
    <property type="entry name" value="Dabb"/>
    <property type="match status" value="1"/>
</dbReference>
<dbReference type="InterPro" id="IPR044662">
    <property type="entry name" value="HS1/DABB1-like"/>
</dbReference>
<dbReference type="PROSITE" id="PS51502">
    <property type="entry name" value="S_R_A_B_BARREL"/>
    <property type="match status" value="1"/>
</dbReference>
<dbReference type="AlphaFoldDB" id="A0A194VB41"/>
<dbReference type="OrthoDB" id="1601230at2759"/>
<dbReference type="PANTHER" id="PTHR33178">
    <property type="match status" value="1"/>
</dbReference>
<gene>
    <name evidence="3" type="ORF">VP1G_08415</name>
</gene>
<proteinExistence type="predicted"/>
<feature type="domain" description="Stress-response A/B barrel" evidence="2">
    <location>
        <begin position="3"/>
        <end position="115"/>
    </location>
</feature>
<evidence type="ECO:0000313" key="3">
    <source>
        <dbReference type="EMBL" id="KUI61247.1"/>
    </source>
</evidence>
<dbReference type="Gene3D" id="3.30.70.100">
    <property type="match status" value="1"/>
</dbReference>
<reference evidence="4" key="1">
    <citation type="submission" date="2014-12" db="EMBL/GenBank/DDBJ databases">
        <title>Genome Sequence of Valsa Canker Pathogens Uncovers a Specific Adaption of Colonization on Woody Bark.</title>
        <authorList>
            <person name="Yin Z."/>
            <person name="Liu H."/>
            <person name="Gao X."/>
            <person name="Li Z."/>
            <person name="Song N."/>
            <person name="Ke X."/>
            <person name="Dai Q."/>
            <person name="Wu Y."/>
            <person name="Sun Y."/>
            <person name="Xu J.-R."/>
            <person name="Kang Z.K."/>
            <person name="Wang L."/>
            <person name="Huang L."/>
        </authorList>
    </citation>
    <scope>NUCLEOTIDE SEQUENCE [LARGE SCALE GENOMIC DNA]</scope>
    <source>
        <strain evidence="4">SXYL134</strain>
    </source>
</reference>
<dbReference type="InterPro" id="IPR011008">
    <property type="entry name" value="Dimeric_a/b-barrel"/>
</dbReference>
<sequence length="120" mass="13418">MAIIHVVMFAFEPLAPPEDIQGDSLLIWSNYQVCDRMLALKDNCIHPESKKPYVKMAMGGKDNSPEGLQNGFTHVFVSEFENEQDREYYLKEDPAHLAFGKGLAGVVSKAQVVDFIPGVF</sequence>
<organism evidence="3 4">
    <name type="scientific">Cytospora mali</name>
    <name type="common">Apple Valsa canker fungus</name>
    <name type="synonym">Valsa mali</name>
    <dbReference type="NCBI Taxonomy" id="578113"/>
    <lineage>
        <taxon>Eukaryota</taxon>
        <taxon>Fungi</taxon>
        <taxon>Dikarya</taxon>
        <taxon>Ascomycota</taxon>
        <taxon>Pezizomycotina</taxon>
        <taxon>Sordariomycetes</taxon>
        <taxon>Sordariomycetidae</taxon>
        <taxon>Diaporthales</taxon>
        <taxon>Cytosporaceae</taxon>
        <taxon>Cytospora</taxon>
    </lineage>
</organism>
<dbReference type="PANTHER" id="PTHR33178:SF10">
    <property type="entry name" value="STRESS-RESPONSE A_B BARREL DOMAIN-CONTAINING PROTEIN"/>
    <property type="match status" value="1"/>
</dbReference>
<evidence type="ECO:0000313" key="4">
    <source>
        <dbReference type="Proteomes" id="UP000078576"/>
    </source>
</evidence>
<evidence type="ECO:0000256" key="1">
    <source>
        <dbReference type="ARBA" id="ARBA00011738"/>
    </source>
</evidence>
<accession>A0A194VB41</accession>
<dbReference type="EMBL" id="KN714771">
    <property type="protein sequence ID" value="KUI61247.1"/>
    <property type="molecule type" value="Genomic_DNA"/>
</dbReference>
<protein>
    <recommendedName>
        <fullName evidence="2">Stress-response A/B barrel domain-containing protein</fullName>
    </recommendedName>
</protein>
<evidence type="ECO:0000259" key="2">
    <source>
        <dbReference type="PROSITE" id="PS51502"/>
    </source>
</evidence>
<dbReference type="STRING" id="694573.A0A194VB41"/>
<dbReference type="SMART" id="SM00886">
    <property type="entry name" value="Dabb"/>
    <property type="match status" value="1"/>
</dbReference>
<keyword evidence="4" id="KW-1185">Reference proteome</keyword>
<dbReference type="SUPFAM" id="SSF54909">
    <property type="entry name" value="Dimeric alpha+beta barrel"/>
    <property type="match status" value="1"/>
</dbReference>